<dbReference type="OrthoDB" id="2943719at2"/>
<comment type="caution">
    <text evidence="1">The sequence shown here is derived from an EMBL/GenBank/DDBJ whole genome shotgun (WGS) entry which is preliminary data.</text>
</comment>
<evidence type="ECO:0000313" key="2">
    <source>
        <dbReference type="Proteomes" id="UP000076567"/>
    </source>
</evidence>
<name>A0A163S1Z4_9BACL</name>
<reference evidence="2" key="1">
    <citation type="submission" date="2016-01" db="EMBL/GenBank/DDBJ databases">
        <title>Draft genome of Chromobacterium sp. F49.</title>
        <authorList>
            <person name="Hong K.W."/>
        </authorList>
    </citation>
    <scope>NUCLEOTIDE SEQUENCE [LARGE SCALE GENOMIC DNA]</scope>
    <source>
        <strain evidence="2">P7IIIA</strain>
    </source>
</reference>
<proteinExistence type="predicted"/>
<protein>
    <submittedName>
        <fullName evidence="1">Uncharacterized protein</fullName>
    </submittedName>
</protein>
<gene>
    <name evidence="1" type="ORF">AWM68_17575</name>
</gene>
<dbReference type="AlphaFoldDB" id="A0A163S1Z4"/>
<sequence>MEPYFSCCHRYAECDYGRKECCFAETKPDMKERCRCYDLKRTKNLEVIRGEEEIFEEFTAEVSTDDNQDPLSLEQLSLF</sequence>
<keyword evidence="2" id="KW-1185">Reference proteome</keyword>
<accession>A0A163S1Z4</accession>
<dbReference type="EMBL" id="LRFC01000006">
    <property type="protein sequence ID" value="KZE67982.1"/>
    <property type="molecule type" value="Genomic_DNA"/>
</dbReference>
<evidence type="ECO:0000313" key="1">
    <source>
        <dbReference type="EMBL" id="KZE67982.1"/>
    </source>
</evidence>
<dbReference type="RefSeq" id="WP_066238452.1">
    <property type="nucleotide sequence ID" value="NZ_LRFC01000006.1"/>
</dbReference>
<dbReference type="Proteomes" id="UP000076567">
    <property type="component" value="Unassembled WGS sequence"/>
</dbReference>
<organism evidence="1 2">
    <name type="scientific">Fictibacillus phosphorivorans</name>
    <dbReference type="NCBI Taxonomy" id="1221500"/>
    <lineage>
        <taxon>Bacteria</taxon>
        <taxon>Bacillati</taxon>
        <taxon>Bacillota</taxon>
        <taxon>Bacilli</taxon>
        <taxon>Bacillales</taxon>
        <taxon>Fictibacillaceae</taxon>
        <taxon>Fictibacillus</taxon>
    </lineage>
</organism>